<comment type="caution">
    <text evidence="2">The sequence shown here is derived from an EMBL/GenBank/DDBJ whole genome shotgun (WGS) entry which is preliminary data.</text>
</comment>
<proteinExistence type="predicted"/>
<evidence type="ECO:0000256" key="1">
    <source>
        <dbReference type="SAM" id="MobiDB-lite"/>
    </source>
</evidence>
<evidence type="ECO:0000313" key="3">
    <source>
        <dbReference type="Proteomes" id="UP001266305"/>
    </source>
</evidence>
<feature type="region of interest" description="Disordered" evidence="1">
    <location>
        <begin position="1"/>
        <end position="24"/>
    </location>
</feature>
<accession>A0ABQ9W688</accession>
<name>A0ABQ9W688_SAGOE</name>
<organism evidence="2 3">
    <name type="scientific">Saguinus oedipus</name>
    <name type="common">Cotton-top tamarin</name>
    <name type="synonym">Oedipomidas oedipus</name>
    <dbReference type="NCBI Taxonomy" id="9490"/>
    <lineage>
        <taxon>Eukaryota</taxon>
        <taxon>Metazoa</taxon>
        <taxon>Chordata</taxon>
        <taxon>Craniata</taxon>
        <taxon>Vertebrata</taxon>
        <taxon>Euteleostomi</taxon>
        <taxon>Mammalia</taxon>
        <taxon>Eutheria</taxon>
        <taxon>Euarchontoglires</taxon>
        <taxon>Primates</taxon>
        <taxon>Haplorrhini</taxon>
        <taxon>Platyrrhini</taxon>
        <taxon>Cebidae</taxon>
        <taxon>Callitrichinae</taxon>
        <taxon>Saguinus</taxon>
    </lineage>
</organism>
<sequence>MVHVPGLPSVEGGGAEEEEESMEGLDCNMESPAGIRVALGAFGKQMAPSTLVLEVLLELPQSCRLMAVMAVALRSTVEPSPSRPAVSISPVPFPQVSILECVAQPGT</sequence>
<evidence type="ECO:0000313" key="2">
    <source>
        <dbReference type="EMBL" id="KAK2117146.1"/>
    </source>
</evidence>
<feature type="compositionally biased region" description="Acidic residues" evidence="1">
    <location>
        <begin position="14"/>
        <end position="23"/>
    </location>
</feature>
<dbReference type="Proteomes" id="UP001266305">
    <property type="component" value="Unassembled WGS sequence"/>
</dbReference>
<keyword evidence="3" id="KW-1185">Reference proteome</keyword>
<gene>
    <name evidence="2" type="ORF">P7K49_004032</name>
</gene>
<protein>
    <submittedName>
        <fullName evidence="2">Uncharacterized protein</fullName>
    </submittedName>
</protein>
<dbReference type="EMBL" id="JASSZA010000002">
    <property type="protein sequence ID" value="KAK2117146.1"/>
    <property type="molecule type" value="Genomic_DNA"/>
</dbReference>
<reference evidence="2 3" key="1">
    <citation type="submission" date="2023-05" db="EMBL/GenBank/DDBJ databases">
        <title>B98-5 Cell Line De Novo Hybrid Assembly: An Optical Mapping Approach.</title>
        <authorList>
            <person name="Kananen K."/>
            <person name="Auerbach J.A."/>
            <person name="Kautto E."/>
            <person name="Blachly J.S."/>
        </authorList>
    </citation>
    <scope>NUCLEOTIDE SEQUENCE [LARGE SCALE GENOMIC DNA]</scope>
    <source>
        <strain evidence="2">B95-8</strain>
        <tissue evidence="2">Cell line</tissue>
    </source>
</reference>